<evidence type="ECO:0000313" key="5">
    <source>
        <dbReference type="Proteomes" id="UP000618460"/>
    </source>
</evidence>
<dbReference type="Pfam" id="PF06054">
    <property type="entry name" value="CoiA_nuc"/>
    <property type="match status" value="1"/>
</dbReference>
<name>A0A917TJF0_9BACI</name>
<keyword evidence="5" id="KW-1185">Reference proteome</keyword>
<dbReference type="Pfam" id="PF25166">
    <property type="entry name" value="CoiA_C"/>
    <property type="match status" value="1"/>
</dbReference>
<dbReference type="InterPro" id="IPR057252">
    <property type="entry name" value="CoiA_C"/>
</dbReference>
<dbReference type="InterPro" id="IPR010330">
    <property type="entry name" value="CoiA_nuc"/>
</dbReference>
<sequence>MLQAVCDDGQLLTLALLEHSKIDEYKRNNKFFCPICREQVIIKAGMKMVAHFAHQKQSNCSIATNGEGQYHERGKLDLYHWLKRQGISTQIEKYLPMIAQRPDILVTIGKKQIAIEYQCANLSLPELIKRTNGYRTENITPIWILGGNRMKRKSNNSLALTSNDLHYIHQFNQAFPNTLYYYCPNTKQIARFQDILLTGRKKAIGSLEFYSISDCSLPGLFQPIVLNSNQIRYQLWLKEKLRFRTEPPIHLSRTERQWREWLYLKRLSPSTLTAVIHLPTKSQWQMKVPPWNWQSRLCIDFLNKKTTFTLRECQAFLRKYWQTPSIFPLIYPTSNPISEYLDCLIQLGFIKRINSHYHVQKKMEGYATLDSAIKQDETLMLKLERLSSITHEN</sequence>
<feature type="domain" description="Competence protein CoiA C-terminal" evidence="3">
    <location>
        <begin position="232"/>
        <end position="373"/>
    </location>
</feature>
<dbReference type="PIRSF" id="PIRSF007487">
    <property type="entry name" value="Competence-induced_CoiA_bac"/>
    <property type="match status" value="1"/>
</dbReference>
<evidence type="ECO:0000259" key="1">
    <source>
        <dbReference type="Pfam" id="PF06054"/>
    </source>
</evidence>
<dbReference type="InterPro" id="IPR021176">
    <property type="entry name" value="Competence-induced_CoiA"/>
</dbReference>
<feature type="domain" description="Competence protein CoiA-like N-terminal" evidence="2">
    <location>
        <begin position="17"/>
        <end position="62"/>
    </location>
</feature>
<dbReference type="Pfam" id="PF25164">
    <property type="entry name" value="CoiA_N"/>
    <property type="match status" value="1"/>
</dbReference>
<evidence type="ECO:0000259" key="2">
    <source>
        <dbReference type="Pfam" id="PF25164"/>
    </source>
</evidence>
<gene>
    <name evidence="4" type="ORF">GCM10011351_08160</name>
</gene>
<reference evidence="4" key="1">
    <citation type="journal article" date="2014" name="Int. J. Syst. Evol. Microbiol.">
        <title>Complete genome sequence of Corynebacterium casei LMG S-19264T (=DSM 44701T), isolated from a smear-ripened cheese.</title>
        <authorList>
            <consortium name="US DOE Joint Genome Institute (JGI-PGF)"/>
            <person name="Walter F."/>
            <person name="Albersmeier A."/>
            <person name="Kalinowski J."/>
            <person name="Ruckert C."/>
        </authorList>
    </citation>
    <scope>NUCLEOTIDE SEQUENCE</scope>
    <source>
        <strain evidence="4">CGMCC 1.6333</strain>
    </source>
</reference>
<organism evidence="4 5">
    <name type="scientific">Paraliobacillus quinghaiensis</name>
    <dbReference type="NCBI Taxonomy" id="470815"/>
    <lineage>
        <taxon>Bacteria</taxon>
        <taxon>Bacillati</taxon>
        <taxon>Bacillota</taxon>
        <taxon>Bacilli</taxon>
        <taxon>Bacillales</taxon>
        <taxon>Bacillaceae</taxon>
        <taxon>Paraliobacillus</taxon>
    </lineage>
</organism>
<protein>
    <submittedName>
        <fullName evidence="4">Competence protein</fullName>
    </submittedName>
</protein>
<dbReference type="AlphaFoldDB" id="A0A917TJF0"/>
<reference evidence="4" key="2">
    <citation type="submission" date="2020-09" db="EMBL/GenBank/DDBJ databases">
        <authorList>
            <person name="Sun Q."/>
            <person name="Zhou Y."/>
        </authorList>
    </citation>
    <scope>NUCLEOTIDE SEQUENCE</scope>
    <source>
        <strain evidence="4">CGMCC 1.6333</strain>
    </source>
</reference>
<accession>A0A917TJF0</accession>
<evidence type="ECO:0000259" key="3">
    <source>
        <dbReference type="Pfam" id="PF25166"/>
    </source>
</evidence>
<evidence type="ECO:0000313" key="4">
    <source>
        <dbReference type="EMBL" id="GGM24846.1"/>
    </source>
</evidence>
<feature type="domain" description="Competence protein CoiA nuclease-like" evidence="1">
    <location>
        <begin position="67"/>
        <end position="223"/>
    </location>
</feature>
<dbReference type="Proteomes" id="UP000618460">
    <property type="component" value="Unassembled WGS sequence"/>
</dbReference>
<proteinExistence type="predicted"/>
<dbReference type="RefSeq" id="WP_162879130.1">
    <property type="nucleotide sequence ID" value="NZ_BMLG01000002.1"/>
</dbReference>
<comment type="caution">
    <text evidence="4">The sequence shown here is derived from an EMBL/GenBank/DDBJ whole genome shotgun (WGS) entry which is preliminary data.</text>
</comment>
<dbReference type="InterPro" id="IPR057253">
    <property type="entry name" value="CoiA-like_N"/>
</dbReference>
<dbReference type="EMBL" id="BMLG01000002">
    <property type="protein sequence ID" value="GGM24846.1"/>
    <property type="molecule type" value="Genomic_DNA"/>
</dbReference>